<sequence length="752" mass="82736">MVGLGSSGGVDEGDLEVSATPAAATEPEQHQGQGDGSGLHEWNSDDEVDGGFGTVVVKKQRTTSSAAPTAKITSTKPTPEPGTRRTTKPDGKGVGKGVNSGNGRKPQKPEKPKQGLEEWDCLDVASVRKFESSLSMIVSKWKACNAADTSADFRSFWSEQSTELKKVGDEIKSKMKSCKRRKGMDTPDPAFHSVNSLAQSLRNVAKELSSSTPGSDALQPMDDLASRSDIIIEFSDSCWVKKAKAELMDDLRYQRLDELVRAAILAMLEDKAQKSNDTNVELQGVSSLQKDLEQFEQEFKDSSLTEDFFKKLKPLQDECARLRKSKQVSKTIMDTLYEKSFTPLLCRAVRVHCDVEISSYLSLCTMQVKEGTKELTKLCVLSRCHDSLANIVKCLPKPANMTLFAQCCAAWSDAVSSLRTMSSYADFQAALTRFTTCTDGINESMSTNAVGTLIPEIQNSMKDWMSIESTDELKQVMRSCDPMVEQLELLASSADGSIDSFGKKFAQNARFWLDLNNVASEWVLSKPETWDVKGPITTTIKSGLKQLKKWGELIQSPMHNKTQLMDVLVACTHMEKEKFDSFQASFSAVFDELEPTYVECVKELKKSLTGVVNGDVTALRKFQLPGNPYSDETQQDYIKVVDKMFSSAVEQLAQSKAKVEMFQELAGVDCAEVMGVDENNLLKSAREVLVTALLAKTFASKGYAAAKSLATNTPGYQKILSIVKAPMDLIEAHQLSVPEVLTKEASAFMGRK</sequence>
<accession>A0ABP0NLG0</accession>
<comment type="caution">
    <text evidence="2">The sequence shown here is derived from an EMBL/GenBank/DDBJ whole genome shotgun (WGS) entry which is preliminary data.</text>
</comment>
<dbReference type="EMBL" id="CAXAMN010021906">
    <property type="protein sequence ID" value="CAK9064394.1"/>
    <property type="molecule type" value="Genomic_DNA"/>
</dbReference>
<evidence type="ECO:0000313" key="3">
    <source>
        <dbReference type="Proteomes" id="UP001642484"/>
    </source>
</evidence>
<protein>
    <submittedName>
        <fullName evidence="2">Uncharacterized protein</fullName>
    </submittedName>
</protein>
<evidence type="ECO:0000313" key="2">
    <source>
        <dbReference type="EMBL" id="CAK9064394.1"/>
    </source>
</evidence>
<feature type="compositionally biased region" description="Gly residues" evidence="1">
    <location>
        <begin position="1"/>
        <end position="10"/>
    </location>
</feature>
<proteinExistence type="predicted"/>
<gene>
    <name evidence="2" type="ORF">CCMP2556_LOCUS31641</name>
</gene>
<reference evidence="2 3" key="1">
    <citation type="submission" date="2024-02" db="EMBL/GenBank/DDBJ databases">
        <authorList>
            <person name="Chen Y."/>
            <person name="Shah S."/>
            <person name="Dougan E. K."/>
            <person name="Thang M."/>
            <person name="Chan C."/>
        </authorList>
    </citation>
    <scope>NUCLEOTIDE SEQUENCE [LARGE SCALE GENOMIC DNA]</scope>
</reference>
<dbReference type="Proteomes" id="UP001642484">
    <property type="component" value="Unassembled WGS sequence"/>
</dbReference>
<name>A0ABP0NLG0_9DINO</name>
<feature type="compositionally biased region" description="Basic and acidic residues" evidence="1">
    <location>
        <begin position="107"/>
        <end position="116"/>
    </location>
</feature>
<evidence type="ECO:0000256" key="1">
    <source>
        <dbReference type="SAM" id="MobiDB-lite"/>
    </source>
</evidence>
<feature type="region of interest" description="Disordered" evidence="1">
    <location>
        <begin position="1"/>
        <end position="116"/>
    </location>
</feature>
<keyword evidence="3" id="KW-1185">Reference proteome</keyword>
<organism evidence="2 3">
    <name type="scientific">Durusdinium trenchii</name>
    <dbReference type="NCBI Taxonomy" id="1381693"/>
    <lineage>
        <taxon>Eukaryota</taxon>
        <taxon>Sar</taxon>
        <taxon>Alveolata</taxon>
        <taxon>Dinophyceae</taxon>
        <taxon>Suessiales</taxon>
        <taxon>Symbiodiniaceae</taxon>
        <taxon>Durusdinium</taxon>
    </lineage>
</organism>
<feature type="compositionally biased region" description="Polar residues" evidence="1">
    <location>
        <begin position="62"/>
        <end position="77"/>
    </location>
</feature>